<dbReference type="Proteomes" id="UP001516662">
    <property type="component" value="Unassembled WGS sequence"/>
</dbReference>
<evidence type="ECO:0000313" key="2">
    <source>
        <dbReference type="Proteomes" id="UP001516662"/>
    </source>
</evidence>
<reference evidence="1 2" key="1">
    <citation type="submission" date="2020-10" db="EMBL/GenBank/DDBJ databases">
        <title>Bacillus sp. HD4P25, an endophyte from a halophyte.</title>
        <authorList>
            <person name="Sun J.-Q."/>
        </authorList>
    </citation>
    <scope>NUCLEOTIDE SEQUENCE [LARGE SCALE GENOMIC DNA]</scope>
    <source>
        <strain evidence="1 2">YIM 93174</strain>
    </source>
</reference>
<dbReference type="SUPFAM" id="SSF48371">
    <property type="entry name" value="ARM repeat"/>
    <property type="match status" value="1"/>
</dbReference>
<keyword evidence="2" id="KW-1185">Reference proteome</keyword>
<organism evidence="1 2">
    <name type="scientific">Litchfieldia luteola</name>
    <dbReference type="NCBI Taxonomy" id="682179"/>
    <lineage>
        <taxon>Bacteria</taxon>
        <taxon>Bacillati</taxon>
        <taxon>Bacillota</taxon>
        <taxon>Bacilli</taxon>
        <taxon>Bacillales</taxon>
        <taxon>Bacillaceae</taxon>
        <taxon>Litchfieldia</taxon>
    </lineage>
</organism>
<protein>
    <submittedName>
        <fullName evidence="1">HEAT repeat domain-containing protein</fullName>
    </submittedName>
</protein>
<accession>A0ABR9QER6</accession>
<dbReference type="Pfam" id="PF13646">
    <property type="entry name" value="HEAT_2"/>
    <property type="match status" value="1"/>
</dbReference>
<evidence type="ECO:0000313" key="1">
    <source>
        <dbReference type="EMBL" id="MBE4906958.1"/>
    </source>
</evidence>
<proteinExistence type="predicted"/>
<dbReference type="SMART" id="SM00567">
    <property type="entry name" value="EZ_HEAT"/>
    <property type="match status" value="3"/>
</dbReference>
<dbReference type="InterPro" id="IPR011989">
    <property type="entry name" value="ARM-like"/>
</dbReference>
<dbReference type="InterPro" id="IPR004155">
    <property type="entry name" value="PBS_lyase_HEAT"/>
</dbReference>
<dbReference type="InterPro" id="IPR016024">
    <property type="entry name" value="ARM-type_fold"/>
</dbReference>
<comment type="caution">
    <text evidence="1">The sequence shown here is derived from an EMBL/GenBank/DDBJ whole genome shotgun (WGS) entry which is preliminary data.</text>
</comment>
<gene>
    <name evidence="1" type="ORF">IMZ08_02660</name>
</gene>
<name>A0ABR9QER6_9BACI</name>
<dbReference type="EMBL" id="JADCLJ010000007">
    <property type="protein sequence ID" value="MBE4906958.1"/>
    <property type="molecule type" value="Genomic_DNA"/>
</dbReference>
<sequence>MNLEILKNALESINVEEAESLLERVDEIKNNDALPLLIKYLKCTENHRIRNAIAIALSDIGDEAAVKPLIEMINDPKTIGYRGSLLFALKPFDCSEYLETLVYHLLTGNYEVQMNSYQLIEENVNSTISDEVLLNSILKVKKELDEIERQTEILSDALEMLLTLKKNIKID</sequence>
<dbReference type="Gene3D" id="1.25.10.10">
    <property type="entry name" value="Leucine-rich Repeat Variant"/>
    <property type="match status" value="1"/>
</dbReference>